<dbReference type="GO" id="GO:0003676">
    <property type="term" value="F:nucleic acid binding"/>
    <property type="evidence" value="ECO:0007669"/>
    <property type="project" value="InterPro"/>
</dbReference>
<comment type="caution">
    <text evidence="2">The sequence shown here is derived from an EMBL/GenBank/DDBJ whole genome shotgun (WGS) entry which is preliminary data.</text>
</comment>
<proteinExistence type="predicted"/>
<dbReference type="CDD" id="cd06222">
    <property type="entry name" value="RNase_H_like"/>
    <property type="match status" value="1"/>
</dbReference>
<dbReference type="GO" id="GO:0004523">
    <property type="term" value="F:RNA-DNA hybrid ribonuclease activity"/>
    <property type="evidence" value="ECO:0007669"/>
    <property type="project" value="InterPro"/>
</dbReference>
<name>A0AAD9WZR9_9ROSI</name>
<dbReference type="InterPro" id="IPR036397">
    <property type="entry name" value="RNaseH_sf"/>
</dbReference>
<sequence length="371" mass="41612">MAHLQTIRFLMYQLGSSQIYNGHSKKSLGSTKSHGMTTHKDRFVVEKSQAFEGRSVLNRGRAKVLANRLKKVMDSIISPCQMAFVKGRKIVDSFVIAGDDEWARVFRCASADLPITYLGLPLGDAARKAWKVRLITLFVPFFGKEFVPQKLIFFMATSKRSCAVFNGKDFDVMLALDSKKYKVVWWFKNFGRCSNEDITILLLDIAGRCVDRKPVKIPKIGSWFPLGGNDLFFNMDGSVKVSSRSAGIGGVLRDTYGKILCFFSYYIGFEAPIETELSAIYKACILIASCQNLNNRHITIMSDSSTVVSWINEEGFGLLSHVNLLYDIRQVLNTRRSLEAKFTVRDANSLVDCLAKAGVDLSADRLEWSVS</sequence>
<dbReference type="Pfam" id="PF13456">
    <property type="entry name" value="RVT_3"/>
    <property type="match status" value="1"/>
</dbReference>
<dbReference type="Gene3D" id="3.30.420.10">
    <property type="entry name" value="Ribonuclease H-like superfamily/Ribonuclease H"/>
    <property type="match status" value="1"/>
</dbReference>
<gene>
    <name evidence="2" type="ORF">Ddye_015926</name>
</gene>
<dbReference type="InterPro" id="IPR002156">
    <property type="entry name" value="RNaseH_domain"/>
</dbReference>
<reference evidence="2" key="1">
    <citation type="journal article" date="2023" name="Plant J.">
        <title>Genome sequences and population genomics provide insights into the demographic history, inbreeding, and mutation load of two 'living fossil' tree species of Dipteronia.</title>
        <authorList>
            <person name="Feng Y."/>
            <person name="Comes H.P."/>
            <person name="Chen J."/>
            <person name="Zhu S."/>
            <person name="Lu R."/>
            <person name="Zhang X."/>
            <person name="Li P."/>
            <person name="Qiu J."/>
            <person name="Olsen K.M."/>
            <person name="Qiu Y."/>
        </authorList>
    </citation>
    <scope>NUCLEOTIDE SEQUENCE</scope>
    <source>
        <strain evidence="2">KIB01</strain>
    </source>
</reference>
<dbReference type="EMBL" id="JANJYI010000005">
    <property type="protein sequence ID" value="KAK2648437.1"/>
    <property type="molecule type" value="Genomic_DNA"/>
</dbReference>
<dbReference type="PANTHER" id="PTHR47723">
    <property type="entry name" value="OS05G0353850 PROTEIN"/>
    <property type="match status" value="1"/>
</dbReference>
<dbReference type="SUPFAM" id="SSF53098">
    <property type="entry name" value="Ribonuclease H-like"/>
    <property type="match status" value="1"/>
</dbReference>
<organism evidence="2 3">
    <name type="scientific">Dipteronia dyeriana</name>
    <dbReference type="NCBI Taxonomy" id="168575"/>
    <lineage>
        <taxon>Eukaryota</taxon>
        <taxon>Viridiplantae</taxon>
        <taxon>Streptophyta</taxon>
        <taxon>Embryophyta</taxon>
        <taxon>Tracheophyta</taxon>
        <taxon>Spermatophyta</taxon>
        <taxon>Magnoliopsida</taxon>
        <taxon>eudicotyledons</taxon>
        <taxon>Gunneridae</taxon>
        <taxon>Pentapetalae</taxon>
        <taxon>rosids</taxon>
        <taxon>malvids</taxon>
        <taxon>Sapindales</taxon>
        <taxon>Sapindaceae</taxon>
        <taxon>Hippocastanoideae</taxon>
        <taxon>Acereae</taxon>
        <taxon>Dipteronia</taxon>
    </lineage>
</organism>
<evidence type="ECO:0000313" key="2">
    <source>
        <dbReference type="EMBL" id="KAK2648437.1"/>
    </source>
</evidence>
<dbReference type="InterPro" id="IPR053151">
    <property type="entry name" value="RNase_H-like"/>
</dbReference>
<accession>A0AAD9WZR9</accession>
<dbReference type="AlphaFoldDB" id="A0AAD9WZR9"/>
<evidence type="ECO:0000313" key="3">
    <source>
        <dbReference type="Proteomes" id="UP001280121"/>
    </source>
</evidence>
<dbReference type="InterPro" id="IPR044730">
    <property type="entry name" value="RNase_H-like_dom_plant"/>
</dbReference>
<dbReference type="Proteomes" id="UP001280121">
    <property type="component" value="Unassembled WGS sequence"/>
</dbReference>
<feature type="domain" description="RNase H type-1" evidence="1">
    <location>
        <begin position="234"/>
        <end position="357"/>
    </location>
</feature>
<dbReference type="PANTHER" id="PTHR47723:SF22">
    <property type="entry name" value="RNASE H TYPE-1 DOMAIN-CONTAINING PROTEIN"/>
    <property type="match status" value="1"/>
</dbReference>
<evidence type="ECO:0000259" key="1">
    <source>
        <dbReference type="Pfam" id="PF13456"/>
    </source>
</evidence>
<keyword evidence="3" id="KW-1185">Reference proteome</keyword>
<protein>
    <recommendedName>
        <fullName evidence="1">RNase H type-1 domain-containing protein</fullName>
    </recommendedName>
</protein>
<dbReference type="InterPro" id="IPR012337">
    <property type="entry name" value="RNaseH-like_sf"/>
</dbReference>